<dbReference type="InterPro" id="IPR000408">
    <property type="entry name" value="Reg_chr_condens"/>
</dbReference>
<dbReference type="PROSITE" id="PS50181">
    <property type="entry name" value="FBOX"/>
    <property type="match status" value="1"/>
</dbReference>
<organism evidence="3 4">
    <name type="scientific">Peltaster fructicola</name>
    <dbReference type="NCBI Taxonomy" id="286661"/>
    <lineage>
        <taxon>Eukaryota</taxon>
        <taxon>Fungi</taxon>
        <taxon>Dikarya</taxon>
        <taxon>Ascomycota</taxon>
        <taxon>Pezizomycotina</taxon>
        <taxon>Dothideomycetes</taxon>
        <taxon>Dothideomycetes incertae sedis</taxon>
        <taxon>Peltaster</taxon>
    </lineage>
</organism>
<dbReference type="PANTHER" id="PTHR45982">
    <property type="entry name" value="REGULATOR OF CHROMOSOME CONDENSATION"/>
    <property type="match status" value="1"/>
</dbReference>
<proteinExistence type="predicted"/>
<evidence type="ECO:0000313" key="4">
    <source>
        <dbReference type="Proteomes" id="UP000503462"/>
    </source>
</evidence>
<evidence type="ECO:0000259" key="2">
    <source>
        <dbReference type="PROSITE" id="PS50181"/>
    </source>
</evidence>
<evidence type="ECO:0000313" key="3">
    <source>
        <dbReference type="EMBL" id="QIW94505.1"/>
    </source>
</evidence>
<feature type="repeat" description="RCC1" evidence="1">
    <location>
        <begin position="86"/>
        <end position="152"/>
    </location>
</feature>
<dbReference type="PROSITE" id="PS50012">
    <property type="entry name" value="RCC1_3"/>
    <property type="match status" value="1"/>
</dbReference>
<dbReference type="SUPFAM" id="SSF50985">
    <property type="entry name" value="RCC1/BLIP-II"/>
    <property type="match status" value="1"/>
</dbReference>
<dbReference type="PANTHER" id="PTHR45982:SF3">
    <property type="entry name" value="F-BOX PROTEIN POF9"/>
    <property type="match status" value="1"/>
</dbReference>
<feature type="domain" description="F-box" evidence="2">
    <location>
        <begin position="8"/>
        <end position="55"/>
    </location>
</feature>
<dbReference type="Gene3D" id="2.130.10.30">
    <property type="entry name" value="Regulator of chromosome condensation 1/beta-lactamase-inhibitor protein II"/>
    <property type="match status" value="2"/>
</dbReference>
<dbReference type="SUPFAM" id="SSF81383">
    <property type="entry name" value="F-box domain"/>
    <property type="match status" value="1"/>
</dbReference>
<evidence type="ECO:0000256" key="1">
    <source>
        <dbReference type="PROSITE-ProRule" id="PRU00235"/>
    </source>
</evidence>
<dbReference type="Proteomes" id="UP000503462">
    <property type="component" value="Chromosome 1"/>
</dbReference>
<dbReference type="InterPro" id="IPR001810">
    <property type="entry name" value="F-box_dom"/>
</dbReference>
<dbReference type="InterPro" id="IPR036047">
    <property type="entry name" value="F-box-like_dom_sf"/>
</dbReference>
<reference evidence="3 4" key="1">
    <citation type="journal article" date="2016" name="Sci. Rep.">
        <title>Peltaster fructicola genome reveals evolution from an invasive phytopathogen to an ectophytic parasite.</title>
        <authorList>
            <person name="Xu C."/>
            <person name="Chen H."/>
            <person name="Gleason M.L."/>
            <person name="Xu J.R."/>
            <person name="Liu H."/>
            <person name="Zhang R."/>
            <person name="Sun G."/>
        </authorList>
    </citation>
    <scope>NUCLEOTIDE SEQUENCE [LARGE SCALE GENOMIC DNA]</scope>
    <source>
        <strain evidence="3 4">LNHT1506</strain>
    </source>
</reference>
<keyword evidence="4" id="KW-1185">Reference proteome</keyword>
<gene>
    <name evidence="3" type="ORF">AMS68_000023</name>
</gene>
<dbReference type="InterPro" id="IPR009091">
    <property type="entry name" value="RCC1/BLIP-II"/>
</dbReference>
<dbReference type="InterPro" id="IPR051553">
    <property type="entry name" value="Ran_GTPase-activating"/>
</dbReference>
<dbReference type="EMBL" id="CP051139">
    <property type="protein sequence ID" value="QIW94505.1"/>
    <property type="molecule type" value="Genomic_DNA"/>
</dbReference>
<dbReference type="AlphaFoldDB" id="A0A6H0XIG2"/>
<name>A0A6H0XIG2_9PEZI</name>
<protein>
    <recommendedName>
        <fullName evidence="2">F-box domain-containing protein</fullName>
    </recommendedName>
</protein>
<sequence>MESANRTKATLLNLPPDVVLLILPYLEVRDFLHFTAAHKRLYHDYINESTYWAEATRETFRVANQPVVQNDGVRWRKLYKRLKTETRAYGWGSNSNNCLAQPVDDDETSHGVMRRRRRLHMSWPEEMQYPKDIGVISDMQCGGWSTSLLTSDGTLRIAGAIDGGDFTQHTTTFASTLTYPPTYGGQATAVRQYSHGRSHVLALSDTGRIWSWQSAGRPAIGVRFISHDTVENRRSGRGTVKKVVAGWSKSAALVQGSGIVVWDPVGRDLDEPNNAGMDVALVLQSAVVPNTNPTGDESAAHQVINFIVLEQIIVFNTDVGKVFVAQIIWDNRQQHIDTPVEIPLDEHVTDVQGTFRNLAIFTDSGAVLTTTQDRLFELMRSSESTSELFSRIPALQKSQVIALAFGDYHFHALHAPGYITSYGKEPQSCGALGLGGYASPEGRLRGIRHEHMRNPGMAGVRMRGDGTLVPHASLRGRQVWFEKEKREWIKFLTSGGADPGEAAERMRLSIGSVDYHAQGEVSEWIEQEGKDWEEKYNIRQEGDDDLPAYFVLSVCAAGWHSGALVLVNQDLSDRITQAVELKEFDAQIPTPQLEMPTTVVEAITHDSSAEDIATHSNNPIIFAASPRAGYRYAWADDHFPRLRLRNGIEMPGSTPFDEWRYDRPHWEEDTVPQRQE</sequence>
<accession>A0A6H0XIG2</accession>
<dbReference type="GO" id="GO:0005085">
    <property type="term" value="F:guanyl-nucleotide exchange factor activity"/>
    <property type="evidence" value="ECO:0007669"/>
    <property type="project" value="TreeGrafter"/>
</dbReference>
<dbReference type="GO" id="GO:0005737">
    <property type="term" value="C:cytoplasm"/>
    <property type="evidence" value="ECO:0007669"/>
    <property type="project" value="TreeGrafter"/>
</dbReference>
<dbReference type="OrthoDB" id="61110at2759"/>